<organism evidence="1 2">
    <name type="scientific">Labilithrix luteola</name>
    <dbReference type="NCBI Taxonomy" id="1391654"/>
    <lineage>
        <taxon>Bacteria</taxon>
        <taxon>Pseudomonadati</taxon>
        <taxon>Myxococcota</taxon>
        <taxon>Polyangia</taxon>
        <taxon>Polyangiales</taxon>
        <taxon>Labilitrichaceae</taxon>
        <taxon>Labilithrix</taxon>
    </lineage>
</organism>
<dbReference type="KEGG" id="llu:AKJ09_05298"/>
<gene>
    <name evidence="1" type="ORF">AKJ09_05298</name>
</gene>
<evidence type="ECO:0000313" key="2">
    <source>
        <dbReference type="Proteomes" id="UP000064967"/>
    </source>
</evidence>
<name>A0A0K1PZQ5_9BACT</name>
<dbReference type="AlphaFoldDB" id="A0A0K1PZQ5"/>
<reference evidence="1 2" key="1">
    <citation type="submission" date="2015-08" db="EMBL/GenBank/DDBJ databases">
        <authorList>
            <person name="Babu N.S."/>
            <person name="Beckwith C.J."/>
            <person name="Beseler K.G."/>
            <person name="Brison A."/>
            <person name="Carone J.V."/>
            <person name="Caskin T.P."/>
            <person name="Diamond M."/>
            <person name="Durham M.E."/>
            <person name="Foxe J.M."/>
            <person name="Go M."/>
            <person name="Henderson B.A."/>
            <person name="Jones I.B."/>
            <person name="McGettigan J.A."/>
            <person name="Micheletti S.J."/>
            <person name="Nasrallah M.E."/>
            <person name="Ortiz D."/>
            <person name="Piller C.R."/>
            <person name="Privatt S.R."/>
            <person name="Schneider S.L."/>
            <person name="Sharp S."/>
            <person name="Smith T.C."/>
            <person name="Stanton J.D."/>
            <person name="Ullery H.E."/>
            <person name="Wilson R.J."/>
            <person name="Serrano M.G."/>
            <person name="Buck G."/>
            <person name="Lee V."/>
            <person name="Wang Y."/>
            <person name="Carvalho R."/>
            <person name="Voegtly L."/>
            <person name="Shi R."/>
            <person name="Duckworth R."/>
            <person name="Johnson A."/>
            <person name="Loviza R."/>
            <person name="Walstead R."/>
            <person name="Shah Z."/>
            <person name="Kiflezghi M."/>
            <person name="Wade K."/>
            <person name="Ball S.L."/>
            <person name="Bradley K.W."/>
            <person name="Asai D.J."/>
            <person name="Bowman C.A."/>
            <person name="Russell D.A."/>
            <person name="Pope W.H."/>
            <person name="Jacobs-Sera D."/>
            <person name="Hendrix R.W."/>
            <person name="Hatfull G.F."/>
        </authorList>
    </citation>
    <scope>NUCLEOTIDE SEQUENCE [LARGE SCALE GENOMIC DNA]</scope>
    <source>
        <strain evidence="1 2">DSM 27648</strain>
    </source>
</reference>
<sequence length="38" mass="4122">MPGGGRKVARLAERRAFDIVSAPASRSSRRHMSLGPSR</sequence>
<keyword evidence="2" id="KW-1185">Reference proteome</keyword>
<dbReference type="STRING" id="1391654.AKJ09_05298"/>
<dbReference type="Proteomes" id="UP000064967">
    <property type="component" value="Chromosome"/>
</dbReference>
<protein>
    <submittedName>
        <fullName evidence="1">Uncharacterized protein</fullName>
    </submittedName>
</protein>
<accession>A0A0K1PZQ5</accession>
<dbReference type="EMBL" id="CP012333">
    <property type="protein sequence ID" value="AKU98634.1"/>
    <property type="molecule type" value="Genomic_DNA"/>
</dbReference>
<proteinExistence type="predicted"/>
<evidence type="ECO:0000313" key="1">
    <source>
        <dbReference type="EMBL" id="AKU98634.1"/>
    </source>
</evidence>